<feature type="transmembrane region" description="Helical" evidence="1">
    <location>
        <begin position="35"/>
        <end position="59"/>
    </location>
</feature>
<sequence>MPINKTIKYLYLSLAVFFQLYLAYAATLYLKVKSLSFGLVVLTALCSAVVIGYYICVAFERKNPEQK</sequence>
<keyword evidence="1" id="KW-1133">Transmembrane helix</keyword>
<dbReference type="KEGG" id="dov:DSCO28_16620"/>
<keyword evidence="1" id="KW-0812">Transmembrane</keyword>
<organism evidence="2 3">
    <name type="scientific">Desulfosarcina ovata subsp. sediminis</name>
    <dbReference type="NCBI Taxonomy" id="885957"/>
    <lineage>
        <taxon>Bacteria</taxon>
        <taxon>Pseudomonadati</taxon>
        <taxon>Thermodesulfobacteriota</taxon>
        <taxon>Desulfobacteria</taxon>
        <taxon>Desulfobacterales</taxon>
        <taxon>Desulfosarcinaceae</taxon>
        <taxon>Desulfosarcina</taxon>
    </lineage>
</organism>
<gene>
    <name evidence="2" type="ORF">DSCO28_16620</name>
</gene>
<protein>
    <submittedName>
        <fullName evidence="2">Uncharacterized protein</fullName>
    </submittedName>
</protein>
<accession>A0A5K7ZJC3</accession>
<evidence type="ECO:0000313" key="3">
    <source>
        <dbReference type="Proteomes" id="UP000425960"/>
    </source>
</evidence>
<dbReference type="Proteomes" id="UP000425960">
    <property type="component" value="Chromosome"/>
</dbReference>
<dbReference type="AlphaFoldDB" id="A0A5K7ZJC3"/>
<reference evidence="2 3" key="1">
    <citation type="submission" date="2019-11" db="EMBL/GenBank/DDBJ databases">
        <title>Comparative genomics of hydrocarbon-degrading Desulfosarcina strains.</title>
        <authorList>
            <person name="Watanabe M."/>
            <person name="Kojima H."/>
            <person name="Fukui M."/>
        </authorList>
    </citation>
    <scope>NUCLEOTIDE SEQUENCE [LARGE SCALE GENOMIC DNA]</scope>
    <source>
        <strain evidence="2 3">28bB2T</strain>
    </source>
</reference>
<dbReference type="EMBL" id="AP021876">
    <property type="protein sequence ID" value="BBO81096.1"/>
    <property type="molecule type" value="Genomic_DNA"/>
</dbReference>
<proteinExistence type="predicted"/>
<keyword evidence="1" id="KW-0472">Membrane</keyword>
<evidence type="ECO:0000313" key="2">
    <source>
        <dbReference type="EMBL" id="BBO81096.1"/>
    </source>
</evidence>
<name>A0A5K7ZJC3_9BACT</name>
<evidence type="ECO:0000256" key="1">
    <source>
        <dbReference type="SAM" id="Phobius"/>
    </source>
</evidence>